<dbReference type="Proteomes" id="UP000799118">
    <property type="component" value="Unassembled WGS sequence"/>
</dbReference>
<organism evidence="1 2">
    <name type="scientific">Gymnopus androsaceus JB14</name>
    <dbReference type="NCBI Taxonomy" id="1447944"/>
    <lineage>
        <taxon>Eukaryota</taxon>
        <taxon>Fungi</taxon>
        <taxon>Dikarya</taxon>
        <taxon>Basidiomycota</taxon>
        <taxon>Agaricomycotina</taxon>
        <taxon>Agaricomycetes</taxon>
        <taxon>Agaricomycetidae</taxon>
        <taxon>Agaricales</taxon>
        <taxon>Marasmiineae</taxon>
        <taxon>Omphalotaceae</taxon>
        <taxon>Gymnopus</taxon>
    </lineage>
</organism>
<reference evidence="1" key="1">
    <citation type="journal article" date="2019" name="Environ. Microbiol.">
        <title>Fungal ecological strategies reflected in gene transcription - a case study of two litter decomposers.</title>
        <authorList>
            <person name="Barbi F."/>
            <person name="Kohler A."/>
            <person name="Barry K."/>
            <person name="Baskaran P."/>
            <person name="Daum C."/>
            <person name="Fauchery L."/>
            <person name="Ihrmark K."/>
            <person name="Kuo A."/>
            <person name="LaButti K."/>
            <person name="Lipzen A."/>
            <person name="Morin E."/>
            <person name="Grigoriev I.V."/>
            <person name="Henrissat B."/>
            <person name="Lindahl B."/>
            <person name="Martin F."/>
        </authorList>
    </citation>
    <scope>NUCLEOTIDE SEQUENCE</scope>
    <source>
        <strain evidence="1">JB14</strain>
    </source>
</reference>
<protein>
    <submittedName>
        <fullName evidence="1">Uncharacterized protein</fullName>
    </submittedName>
</protein>
<name>A0A6A4HU81_9AGAR</name>
<keyword evidence="2" id="KW-1185">Reference proteome</keyword>
<proteinExistence type="predicted"/>
<accession>A0A6A4HU81</accession>
<dbReference type="OrthoDB" id="3245660at2759"/>
<evidence type="ECO:0000313" key="1">
    <source>
        <dbReference type="EMBL" id="KAE9401483.1"/>
    </source>
</evidence>
<dbReference type="AlphaFoldDB" id="A0A6A4HU81"/>
<evidence type="ECO:0000313" key="2">
    <source>
        <dbReference type="Proteomes" id="UP000799118"/>
    </source>
</evidence>
<sequence length="209" mass="23916">MANTPAPLLVLFNTIFELTKWLDEVAPNTKPFLCRDLALYAYGNRHTTLLDTNIALDLSSSKHPVLGKTVDMNSLKQEVAKDNRFIAGPKIYIKMGSYEVQIDFVNAQMFWSPFNTPDMIDTELTRFPCLNLQMLLHLGQCMDLAKQVIEEFWNLMDELEPQLMESVNEMKENWVALLSSSGDAAKPFIDKWSMSAKYSTKYINTAIKY</sequence>
<dbReference type="EMBL" id="ML769445">
    <property type="protein sequence ID" value="KAE9401483.1"/>
    <property type="molecule type" value="Genomic_DNA"/>
</dbReference>
<gene>
    <name evidence="1" type="ORF">BT96DRAFT_1092242</name>
</gene>